<evidence type="ECO:0000259" key="5">
    <source>
        <dbReference type="Pfam" id="PF05154"/>
    </source>
</evidence>
<evidence type="ECO:0000256" key="1">
    <source>
        <dbReference type="ARBA" id="ARBA00004141"/>
    </source>
</evidence>
<dbReference type="RefSeq" id="WP_136820056.1">
    <property type="nucleotide sequence ID" value="NZ_BMJX01000002.1"/>
</dbReference>
<dbReference type="Pfam" id="PF05154">
    <property type="entry name" value="TM2"/>
    <property type="match status" value="1"/>
</dbReference>
<name>A0A4U0H4Q7_9SPHI</name>
<keyword evidence="2" id="KW-0812">Transmembrane</keyword>
<evidence type="ECO:0000313" key="6">
    <source>
        <dbReference type="EMBL" id="TJY66707.1"/>
    </source>
</evidence>
<reference evidence="6 7" key="1">
    <citation type="submission" date="2019-04" db="EMBL/GenBank/DDBJ databases">
        <title>Sphingobacterium olei sp. nov., isolated from oil-contaminated soil.</title>
        <authorList>
            <person name="Liu B."/>
        </authorList>
    </citation>
    <scope>NUCLEOTIDE SEQUENCE [LARGE SCALE GENOMIC DNA]</scope>
    <source>
        <strain evidence="6 7">Y3L14</strain>
    </source>
</reference>
<comment type="subcellular location">
    <subcellularLocation>
        <location evidence="1">Membrane</location>
        <topology evidence="1">Multi-pass membrane protein</topology>
    </subcellularLocation>
</comment>
<feature type="domain" description="TM2" evidence="5">
    <location>
        <begin position="2"/>
        <end position="32"/>
    </location>
</feature>
<accession>A0A4U0H4Q7</accession>
<dbReference type="InterPro" id="IPR007829">
    <property type="entry name" value="TM2"/>
</dbReference>
<keyword evidence="3" id="KW-1133">Transmembrane helix</keyword>
<evidence type="ECO:0000256" key="4">
    <source>
        <dbReference type="ARBA" id="ARBA00023136"/>
    </source>
</evidence>
<keyword evidence="7" id="KW-1185">Reference proteome</keyword>
<gene>
    <name evidence="6" type="ORF">FAZ19_07250</name>
</gene>
<keyword evidence="4" id="KW-0472">Membrane</keyword>
<dbReference type="AlphaFoldDB" id="A0A4U0H4Q7"/>
<comment type="caution">
    <text evidence="6">The sequence shown here is derived from an EMBL/GenBank/DDBJ whole genome shotgun (WGS) entry which is preliminary data.</text>
</comment>
<evidence type="ECO:0000256" key="2">
    <source>
        <dbReference type="ARBA" id="ARBA00022692"/>
    </source>
</evidence>
<evidence type="ECO:0000313" key="7">
    <source>
        <dbReference type="Proteomes" id="UP000309872"/>
    </source>
</evidence>
<dbReference type="EMBL" id="SUKA01000002">
    <property type="protein sequence ID" value="TJY66707.1"/>
    <property type="molecule type" value="Genomic_DNA"/>
</dbReference>
<sequence>MKDKTTAAVLAFFLGGIGVHRFYLGQNDIGFLC</sequence>
<dbReference type="GO" id="GO:0016020">
    <property type="term" value="C:membrane"/>
    <property type="evidence" value="ECO:0007669"/>
    <property type="project" value="UniProtKB-SubCell"/>
</dbReference>
<proteinExistence type="predicted"/>
<evidence type="ECO:0000256" key="3">
    <source>
        <dbReference type="ARBA" id="ARBA00022989"/>
    </source>
</evidence>
<dbReference type="OrthoDB" id="9816361at2"/>
<dbReference type="Proteomes" id="UP000309872">
    <property type="component" value="Unassembled WGS sequence"/>
</dbReference>
<organism evidence="6 7">
    <name type="scientific">Sphingobacterium alkalisoli</name>
    <dbReference type="NCBI Taxonomy" id="1874115"/>
    <lineage>
        <taxon>Bacteria</taxon>
        <taxon>Pseudomonadati</taxon>
        <taxon>Bacteroidota</taxon>
        <taxon>Sphingobacteriia</taxon>
        <taxon>Sphingobacteriales</taxon>
        <taxon>Sphingobacteriaceae</taxon>
        <taxon>Sphingobacterium</taxon>
    </lineage>
</organism>
<protein>
    <submittedName>
        <fullName evidence="6">TM2 domain-containing protein</fullName>
    </submittedName>
</protein>